<dbReference type="AlphaFoldDB" id="A0AA38TSC3"/>
<name>A0AA38TSC3_9ASTR</name>
<evidence type="ECO:0000313" key="3">
    <source>
        <dbReference type="Proteomes" id="UP001172457"/>
    </source>
</evidence>
<accession>A0AA38TSC3</accession>
<protein>
    <submittedName>
        <fullName evidence="2">Uncharacterized protein</fullName>
    </submittedName>
</protein>
<proteinExistence type="predicted"/>
<feature type="region of interest" description="Disordered" evidence="1">
    <location>
        <begin position="38"/>
        <end position="127"/>
    </location>
</feature>
<gene>
    <name evidence="2" type="ORF">OSB04_010417</name>
</gene>
<reference evidence="2" key="1">
    <citation type="submission" date="2023-03" db="EMBL/GenBank/DDBJ databases">
        <title>Chromosome-scale reference genome and RAD-based genetic map of yellow starthistle (Centaurea solstitialis) reveal putative structural variation and QTLs associated with invader traits.</title>
        <authorList>
            <person name="Reatini B."/>
            <person name="Cang F.A."/>
            <person name="Jiang Q."/>
            <person name="Mckibben M.T.W."/>
            <person name="Barker M.S."/>
            <person name="Rieseberg L.H."/>
            <person name="Dlugosch K.M."/>
        </authorList>
    </citation>
    <scope>NUCLEOTIDE SEQUENCE</scope>
    <source>
        <strain evidence="2">CAN-66</strain>
        <tissue evidence="2">Leaf</tissue>
    </source>
</reference>
<comment type="caution">
    <text evidence="2">The sequence shown here is derived from an EMBL/GenBank/DDBJ whole genome shotgun (WGS) entry which is preliminary data.</text>
</comment>
<feature type="compositionally biased region" description="Basic and acidic residues" evidence="1">
    <location>
        <begin position="85"/>
        <end position="95"/>
    </location>
</feature>
<organism evidence="2 3">
    <name type="scientific">Centaurea solstitialis</name>
    <name type="common">yellow star-thistle</name>
    <dbReference type="NCBI Taxonomy" id="347529"/>
    <lineage>
        <taxon>Eukaryota</taxon>
        <taxon>Viridiplantae</taxon>
        <taxon>Streptophyta</taxon>
        <taxon>Embryophyta</taxon>
        <taxon>Tracheophyta</taxon>
        <taxon>Spermatophyta</taxon>
        <taxon>Magnoliopsida</taxon>
        <taxon>eudicotyledons</taxon>
        <taxon>Gunneridae</taxon>
        <taxon>Pentapetalae</taxon>
        <taxon>asterids</taxon>
        <taxon>campanulids</taxon>
        <taxon>Asterales</taxon>
        <taxon>Asteraceae</taxon>
        <taxon>Carduoideae</taxon>
        <taxon>Cardueae</taxon>
        <taxon>Centaureinae</taxon>
        <taxon>Centaurea</taxon>
    </lineage>
</organism>
<dbReference type="Proteomes" id="UP001172457">
    <property type="component" value="Chromosome 3"/>
</dbReference>
<keyword evidence="3" id="KW-1185">Reference proteome</keyword>
<evidence type="ECO:0000313" key="2">
    <source>
        <dbReference type="EMBL" id="KAJ9555803.1"/>
    </source>
</evidence>
<dbReference type="EMBL" id="JARYMX010000003">
    <property type="protein sequence ID" value="KAJ9555803.1"/>
    <property type="molecule type" value="Genomic_DNA"/>
</dbReference>
<sequence length="127" mass="14447">MVMGMTYPHGGLNNRNNLFLLAPCLLQQNQTRIRIQANETHQGKQQLNTKNYKWSSDPTNQVPNKHNQQPNTETNLPIQRLRAVIQEKEGTDASQKKRGYQPGTAATTAPRKLGYLTTPERQPQQKV</sequence>
<evidence type="ECO:0000256" key="1">
    <source>
        <dbReference type="SAM" id="MobiDB-lite"/>
    </source>
</evidence>
<feature type="compositionally biased region" description="Polar residues" evidence="1">
    <location>
        <begin position="38"/>
        <end position="77"/>
    </location>
</feature>